<dbReference type="GO" id="GO:0016020">
    <property type="term" value="C:membrane"/>
    <property type="evidence" value="ECO:0007669"/>
    <property type="project" value="UniProtKB-SubCell"/>
</dbReference>
<dbReference type="Gene3D" id="1.20.1080.10">
    <property type="entry name" value="Glycerol uptake facilitator protein"/>
    <property type="match status" value="1"/>
</dbReference>
<evidence type="ECO:0000256" key="3">
    <source>
        <dbReference type="ARBA" id="ARBA00022989"/>
    </source>
</evidence>
<reference evidence="6 7" key="1">
    <citation type="submission" date="2020-10" db="EMBL/GenBank/DDBJ databases">
        <title>Connecting structure to function with the recovery of over 1000 high-quality activated sludge metagenome-assembled genomes encoding full-length rRNA genes using long-read sequencing.</title>
        <authorList>
            <person name="Singleton C.M."/>
            <person name="Petriglieri F."/>
            <person name="Kristensen J.M."/>
            <person name="Kirkegaard R.H."/>
            <person name="Michaelsen T.Y."/>
            <person name="Andersen M.H."/>
            <person name="Karst S.M."/>
            <person name="Dueholm M.S."/>
            <person name="Nielsen P.H."/>
            <person name="Albertsen M."/>
        </authorList>
    </citation>
    <scope>NUCLEOTIDE SEQUENCE [LARGE SCALE GENOMIC DNA]</scope>
    <source>
        <strain evidence="6">Fred_18-Q3-R57-64_BAT3C.720</strain>
    </source>
</reference>
<evidence type="ECO:0000256" key="1">
    <source>
        <dbReference type="ARBA" id="ARBA00004141"/>
    </source>
</evidence>
<protein>
    <submittedName>
        <fullName evidence="6">Site-specific recombinase</fullName>
    </submittedName>
</protein>
<evidence type="ECO:0000313" key="7">
    <source>
        <dbReference type="Proteomes" id="UP000706151"/>
    </source>
</evidence>
<feature type="transmembrane region" description="Helical" evidence="5">
    <location>
        <begin position="369"/>
        <end position="390"/>
    </location>
</feature>
<gene>
    <name evidence="6" type="ORF">IPK02_21970</name>
</gene>
<evidence type="ECO:0000313" key="6">
    <source>
        <dbReference type="EMBL" id="MBK7956393.1"/>
    </source>
</evidence>
<keyword evidence="2 5" id="KW-0812">Transmembrane</keyword>
<name>A0A935TB57_9PROT</name>
<feature type="transmembrane region" description="Helical" evidence="5">
    <location>
        <begin position="536"/>
        <end position="557"/>
    </location>
</feature>
<keyword evidence="4 5" id="KW-0472">Membrane</keyword>
<feature type="transmembrane region" description="Helical" evidence="5">
    <location>
        <begin position="598"/>
        <end position="622"/>
    </location>
</feature>
<dbReference type="AlphaFoldDB" id="A0A935TB57"/>
<dbReference type="EMBL" id="JADJOT010000012">
    <property type="protein sequence ID" value="MBK7956393.1"/>
    <property type="molecule type" value="Genomic_DNA"/>
</dbReference>
<sequence length="662" mass="73314">MESLLSQFAAPDADLTSLLALLVDEIRPADARDGQTARRNLQALCYVLSTEAELRCALRDALSELARTYRHSELYTTTGILPNTGFVSEGFRRLGHTLLPEVLDPGLLRTVLRRAFDRPSDRHWVIGVGEDSWLQLIAALRFDEAPASEVFPESLAEILRSLRVLSYWIAACGMEPELLRLEPSLETYESPFVAQNREMSAYIEAFPATWGKPLTAASDDRHLRVLFSQCQEVIDRVRKNAAQKGTSIRLTYHLQRLRQLLRRCEQLLDILAALQTEPRSALAYPPIVRLFTQLVREECQRNNLLRHWRHNTELIALRVTDNARYDGEHYITDTRSEYWELGRSAMIGGVIIACMACLKIMLAKAQMPPLTGALIFCLNYGIGFCLIHILRGTVATKQPAMTANAIAASISEAGGKLNSVDILTNLIARTLRSQIIAILGNVCIAVPLAALIAFAVFSISGEHFTSPEKAAHLLQEQSLIHSGAVFYAAIAGVCLFISGLISGYYDNYAAYNRVPERILQLGWPKRLFGEARMQRVACYVGDNLGALAGNLLFGFLLGETTLLGLLVGLPIDIRHVAFSSAFVGVSLVDLDFASDPRLFAWAAVGVAMIGIVNLAVSFTLALNVALRARQVSDPQWRNLARAILAHLRRQPRDFFLPPARAA</sequence>
<evidence type="ECO:0000256" key="5">
    <source>
        <dbReference type="SAM" id="Phobius"/>
    </source>
</evidence>
<dbReference type="Proteomes" id="UP000706151">
    <property type="component" value="Unassembled WGS sequence"/>
</dbReference>
<proteinExistence type="predicted"/>
<evidence type="ECO:0000256" key="4">
    <source>
        <dbReference type="ARBA" id="ARBA00023136"/>
    </source>
</evidence>
<evidence type="ECO:0000256" key="2">
    <source>
        <dbReference type="ARBA" id="ARBA00022692"/>
    </source>
</evidence>
<accession>A0A935TB57</accession>
<dbReference type="Pfam" id="PF10136">
    <property type="entry name" value="SpecificRecomb"/>
    <property type="match status" value="1"/>
</dbReference>
<comment type="subcellular location">
    <subcellularLocation>
        <location evidence="1">Membrane</location>
        <topology evidence="1">Multi-pass membrane protein</topology>
    </subcellularLocation>
</comment>
<dbReference type="InterPro" id="IPR011385">
    <property type="entry name" value="Site-sp_rcmbase"/>
</dbReference>
<comment type="caution">
    <text evidence="6">The sequence shown here is derived from an EMBL/GenBank/DDBJ whole genome shotgun (WGS) entry which is preliminary data.</text>
</comment>
<dbReference type="PIRSF" id="PIRSF015380">
    <property type="entry name" value="Site-sp_rcmb"/>
    <property type="match status" value="1"/>
</dbReference>
<feature type="transmembrane region" description="Helical" evidence="5">
    <location>
        <begin position="479"/>
        <end position="505"/>
    </location>
</feature>
<dbReference type="InterPro" id="IPR023271">
    <property type="entry name" value="Aquaporin-like"/>
</dbReference>
<keyword evidence="3 5" id="KW-1133">Transmembrane helix</keyword>
<feature type="transmembrane region" description="Helical" evidence="5">
    <location>
        <begin position="435"/>
        <end position="459"/>
    </location>
</feature>
<organism evidence="6 7">
    <name type="scientific">Candidatus Accumulibacter affinis</name>
    <dbReference type="NCBI Taxonomy" id="2954384"/>
    <lineage>
        <taxon>Bacteria</taxon>
        <taxon>Pseudomonadati</taxon>
        <taxon>Pseudomonadota</taxon>
        <taxon>Betaproteobacteria</taxon>
        <taxon>Candidatus Accumulibacter</taxon>
    </lineage>
</organism>